<name>A0ABN3X5R2_9ACTN</name>
<feature type="compositionally biased region" description="Basic and acidic residues" evidence="1">
    <location>
        <begin position="39"/>
        <end position="50"/>
    </location>
</feature>
<accession>A0ABN3X5R2</accession>
<organism evidence="2 3">
    <name type="scientific">Streptomyces enissocaesilis</name>
    <dbReference type="NCBI Taxonomy" id="332589"/>
    <lineage>
        <taxon>Bacteria</taxon>
        <taxon>Bacillati</taxon>
        <taxon>Actinomycetota</taxon>
        <taxon>Actinomycetes</taxon>
        <taxon>Kitasatosporales</taxon>
        <taxon>Streptomycetaceae</taxon>
        <taxon>Streptomyces</taxon>
        <taxon>Streptomyces rochei group</taxon>
    </lineage>
</organism>
<dbReference type="Proteomes" id="UP001500403">
    <property type="component" value="Unassembled WGS sequence"/>
</dbReference>
<evidence type="ECO:0000313" key="3">
    <source>
        <dbReference type="Proteomes" id="UP001500403"/>
    </source>
</evidence>
<dbReference type="EMBL" id="BAAAUD010000021">
    <property type="protein sequence ID" value="GAA2937819.1"/>
    <property type="molecule type" value="Genomic_DNA"/>
</dbReference>
<comment type="caution">
    <text evidence="2">The sequence shown here is derived from an EMBL/GenBank/DDBJ whole genome shotgun (WGS) entry which is preliminary data.</text>
</comment>
<feature type="region of interest" description="Disordered" evidence="1">
    <location>
        <begin position="39"/>
        <end position="60"/>
    </location>
</feature>
<evidence type="ECO:0000256" key="1">
    <source>
        <dbReference type="SAM" id="MobiDB-lite"/>
    </source>
</evidence>
<sequence length="72" mass="8168">MIEPYALPVEAREFYCLPPTARAQRCVLCGEIRLHEPEADSDAWKDHSTHCPDTPTPVTTDSEIRIGRHIHS</sequence>
<reference evidence="2 3" key="1">
    <citation type="journal article" date="2019" name="Int. J. Syst. Evol. Microbiol.">
        <title>The Global Catalogue of Microorganisms (GCM) 10K type strain sequencing project: providing services to taxonomists for standard genome sequencing and annotation.</title>
        <authorList>
            <consortium name="The Broad Institute Genomics Platform"/>
            <consortium name="The Broad Institute Genome Sequencing Center for Infectious Disease"/>
            <person name="Wu L."/>
            <person name="Ma J."/>
        </authorList>
    </citation>
    <scope>NUCLEOTIDE SEQUENCE [LARGE SCALE GENOMIC DNA]</scope>
    <source>
        <strain evidence="2 3">JCM 9088</strain>
    </source>
</reference>
<proteinExistence type="predicted"/>
<evidence type="ECO:0000313" key="2">
    <source>
        <dbReference type="EMBL" id="GAA2937819.1"/>
    </source>
</evidence>
<gene>
    <name evidence="2" type="ORF">GCM10010446_23950</name>
</gene>
<protein>
    <submittedName>
        <fullName evidence="2">Uncharacterized protein</fullName>
    </submittedName>
</protein>
<keyword evidence="3" id="KW-1185">Reference proteome</keyword>